<sequence>MIHCSIRLGTGVPCHRNRSLVTMTPILFQATYCFLIMCSTDRGPSWEDDTMISMNGGSHVRQQSISSVIDGSPCVRMGRKKKDHSVYDSPGQVRIVEKPSIASTSSHQSRNVTPLNWTRLTSTQTSWMNYVSSLASPIWKIRWNSREAPSPLLLQASRVF</sequence>
<accession>A0A9P6A0A9</accession>
<keyword evidence="2" id="KW-1185">Reference proteome</keyword>
<gene>
    <name evidence="1" type="ORF">BDN71DRAFT_909070</name>
</gene>
<evidence type="ECO:0000313" key="2">
    <source>
        <dbReference type="Proteomes" id="UP000807025"/>
    </source>
</evidence>
<evidence type="ECO:0000313" key="1">
    <source>
        <dbReference type="EMBL" id="KAF9494956.1"/>
    </source>
</evidence>
<dbReference type="EMBL" id="MU154566">
    <property type="protein sequence ID" value="KAF9494956.1"/>
    <property type="molecule type" value="Genomic_DNA"/>
</dbReference>
<dbReference type="OrthoDB" id="2563277at2759"/>
<reference evidence="1" key="1">
    <citation type="submission" date="2020-11" db="EMBL/GenBank/DDBJ databases">
        <authorList>
            <consortium name="DOE Joint Genome Institute"/>
            <person name="Ahrendt S."/>
            <person name="Riley R."/>
            <person name="Andreopoulos W."/>
            <person name="Labutti K."/>
            <person name="Pangilinan J."/>
            <person name="Ruiz-Duenas F.J."/>
            <person name="Barrasa J.M."/>
            <person name="Sanchez-Garcia M."/>
            <person name="Camarero S."/>
            <person name="Miyauchi S."/>
            <person name="Serrano A."/>
            <person name="Linde D."/>
            <person name="Babiker R."/>
            <person name="Drula E."/>
            <person name="Ayuso-Fernandez I."/>
            <person name="Pacheco R."/>
            <person name="Padilla G."/>
            <person name="Ferreira P."/>
            <person name="Barriuso J."/>
            <person name="Kellner H."/>
            <person name="Castanera R."/>
            <person name="Alfaro M."/>
            <person name="Ramirez L."/>
            <person name="Pisabarro A.G."/>
            <person name="Kuo A."/>
            <person name="Tritt A."/>
            <person name="Lipzen A."/>
            <person name="He G."/>
            <person name="Yan M."/>
            <person name="Ng V."/>
            <person name="Cullen D."/>
            <person name="Martin F."/>
            <person name="Rosso M.-N."/>
            <person name="Henrissat B."/>
            <person name="Hibbett D."/>
            <person name="Martinez A.T."/>
            <person name="Grigoriev I.V."/>
        </authorList>
    </citation>
    <scope>NUCLEOTIDE SEQUENCE</scope>
    <source>
        <strain evidence="1">ATCC 90797</strain>
    </source>
</reference>
<dbReference type="AlphaFoldDB" id="A0A9P6A0A9"/>
<proteinExistence type="predicted"/>
<name>A0A9P6A0A9_PLEER</name>
<protein>
    <submittedName>
        <fullName evidence="1">Uncharacterized protein</fullName>
    </submittedName>
</protein>
<organism evidence="1 2">
    <name type="scientific">Pleurotus eryngii</name>
    <name type="common">Boletus of the steppes</name>
    <dbReference type="NCBI Taxonomy" id="5323"/>
    <lineage>
        <taxon>Eukaryota</taxon>
        <taxon>Fungi</taxon>
        <taxon>Dikarya</taxon>
        <taxon>Basidiomycota</taxon>
        <taxon>Agaricomycotina</taxon>
        <taxon>Agaricomycetes</taxon>
        <taxon>Agaricomycetidae</taxon>
        <taxon>Agaricales</taxon>
        <taxon>Pleurotineae</taxon>
        <taxon>Pleurotaceae</taxon>
        <taxon>Pleurotus</taxon>
    </lineage>
</organism>
<comment type="caution">
    <text evidence="1">The sequence shown here is derived from an EMBL/GenBank/DDBJ whole genome shotgun (WGS) entry which is preliminary data.</text>
</comment>
<dbReference type="Proteomes" id="UP000807025">
    <property type="component" value="Unassembled WGS sequence"/>
</dbReference>